<evidence type="ECO:0000256" key="1">
    <source>
        <dbReference type="ARBA" id="ARBA00005820"/>
    </source>
</evidence>
<dbReference type="AlphaFoldDB" id="A0A229RSV8"/>
<dbReference type="SUPFAM" id="SSF46894">
    <property type="entry name" value="C-terminal effector domain of the bipartite response regulators"/>
    <property type="match status" value="1"/>
</dbReference>
<evidence type="ECO:0000259" key="6">
    <source>
        <dbReference type="SMART" id="SM01043"/>
    </source>
</evidence>
<dbReference type="InterPro" id="IPR005158">
    <property type="entry name" value="BTAD"/>
</dbReference>
<evidence type="ECO:0000313" key="7">
    <source>
        <dbReference type="EMBL" id="OXM49742.1"/>
    </source>
</evidence>
<dbReference type="Gene3D" id="1.10.10.10">
    <property type="entry name" value="Winged helix-like DNA-binding domain superfamily/Winged helix DNA-binding domain"/>
    <property type="match status" value="1"/>
</dbReference>
<gene>
    <name evidence="7" type="ORF">CFP75_18405</name>
</gene>
<organism evidence="7 8">
    <name type="scientific">Amycolatopsis alba DSM 44262</name>
    <dbReference type="NCBI Taxonomy" id="1125972"/>
    <lineage>
        <taxon>Bacteria</taxon>
        <taxon>Bacillati</taxon>
        <taxon>Actinomycetota</taxon>
        <taxon>Actinomycetes</taxon>
        <taxon>Pseudonocardiales</taxon>
        <taxon>Pseudonocardiaceae</taxon>
        <taxon>Amycolatopsis</taxon>
    </lineage>
</organism>
<dbReference type="EMBL" id="NMQU01000047">
    <property type="protein sequence ID" value="OXM49742.1"/>
    <property type="molecule type" value="Genomic_DNA"/>
</dbReference>
<keyword evidence="2" id="KW-0805">Transcription regulation</keyword>
<evidence type="ECO:0000256" key="3">
    <source>
        <dbReference type="ARBA" id="ARBA00023125"/>
    </source>
</evidence>
<dbReference type="InterPro" id="IPR011990">
    <property type="entry name" value="TPR-like_helical_dom_sf"/>
</dbReference>
<dbReference type="Proteomes" id="UP000215563">
    <property type="component" value="Unassembled WGS sequence"/>
</dbReference>
<name>A0A229RSV8_AMYAL</name>
<dbReference type="GO" id="GO:0003677">
    <property type="term" value="F:DNA binding"/>
    <property type="evidence" value="ECO:0007669"/>
    <property type="project" value="UniProtKB-KW"/>
</dbReference>
<comment type="similarity">
    <text evidence="1">Belongs to the AfsR/DnrI/RedD regulatory family.</text>
</comment>
<evidence type="ECO:0008006" key="9">
    <source>
        <dbReference type="Google" id="ProtNLM"/>
    </source>
</evidence>
<keyword evidence="3" id="KW-0238">DNA-binding</keyword>
<reference evidence="7 8" key="1">
    <citation type="submission" date="2017-07" db="EMBL/GenBank/DDBJ databases">
        <title>Amycolatopsis alba DSM 44262 Genome sequencing and assembly.</title>
        <authorList>
            <person name="Kaur N."/>
            <person name="Mayilraj S."/>
        </authorList>
    </citation>
    <scope>NUCLEOTIDE SEQUENCE [LARGE SCALE GENOMIC DNA]</scope>
    <source>
        <strain evidence="7 8">DSM 44262</strain>
    </source>
</reference>
<dbReference type="Pfam" id="PF03704">
    <property type="entry name" value="BTAD"/>
    <property type="match status" value="1"/>
</dbReference>
<feature type="domain" description="OmpR/PhoB-type" evidence="5">
    <location>
        <begin position="37"/>
        <end position="113"/>
    </location>
</feature>
<dbReference type="GO" id="GO:0006355">
    <property type="term" value="P:regulation of DNA-templated transcription"/>
    <property type="evidence" value="ECO:0007669"/>
    <property type="project" value="InterPro"/>
</dbReference>
<evidence type="ECO:0000313" key="8">
    <source>
        <dbReference type="Proteomes" id="UP000215563"/>
    </source>
</evidence>
<dbReference type="PANTHER" id="PTHR35807">
    <property type="entry name" value="TRANSCRIPTIONAL REGULATOR REDD-RELATED"/>
    <property type="match status" value="1"/>
</dbReference>
<dbReference type="InterPro" id="IPR016032">
    <property type="entry name" value="Sig_transdc_resp-reg_C-effctor"/>
</dbReference>
<dbReference type="SMART" id="SM00862">
    <property type="entry name" value="Trans_reg_C"/>
    <property type="match status" value="1"/>
</dbReference>
<dbReference type="PANTHER" id="PTHR35807:SF1">
    <property type="entry name" value="TRANSCRIPTIONAL REGULATOR REDD"/>
    <property type="match status" value="1"/>
</dbReference>
<dbReference type="OrthoDB" id="3817100at2"/>
<accession>A0A229RSV8</accession>
<evidence type="ECO:0000259" key="5">
    <source>
        <dbReference type="SMART" id="SM00862"/>
    </source>
</evidence>
<feature type="domain" description="Bacterial transcriptional activator" evidence="6">
    <location>
        <begin position="120"/>
        <end position="265"/>
    </location>
</feature>
<dbReference type="InterPro" id="IPR001867">
    <property type="entry name" value="OmpR/PhoB-type_DNA-bd"/>
</dbReference>
<dbReference type="CDD" id="cd15831">
    <property type="entry name" value="BTAD"/>
    <property type="match status" value="1"/>
</dbReference>
<comment type="caution">
    <text evidence="7">The sequence shown here is derived from an EMBL/GenBank/DDBJ whole genome shotgun (WGS) entry which is preliminary data.</text>
</comment>
<sequence>MGLGVGATAGSGRCRADVWETNMRFGVLGTLQVETTAGLVAIRAMRVRALLAVLLLSAPQVVSMERIVGGIWPVRPPRSAVDNVRTYVFQLRSLFEQIDQRDRLLSYPGGYCLAVEPEEVDLLRFQSLADHGHRAVSAGDVATGRGLLEKASTLWRDHPLPELELGAVVRARTTALDEQYWRVRSDLIAARLALGEHAEVVPTLYWLVGERSLDEALWAQLVTALYVSGRTGDALAALATARRTCREELGVDPGPELRELQAVVLDGGDLAKAPRRHQVAGDNAVLSATRALPAAPRNLVGRQGELSRVESLVGSGSPRPNLSVVA</sequence>
<protein>
    <recommendedName>
        <fullName evidence="9">OmpR/PhoB-type domain-containing protein</fullName>
    </recommendedName>
</protein>
<evidence type="ECO:0000256" key="2">
    <source>
        <dbReference type="ARBA" id="ARBA00023015"/>
    </source>
</evidence>
<dbReference type="GO" id="GO:0000160">
    <property type="term" value="P:phosphorelay signal transduction system"/>
    <property type="evidence" value="ECO:0007669"/>
    <property type="project" value="InterPro"/>
</dbReference>
<dbReference type="InterPro" id="IPR051677">
    <property type="entry name" value="AfsR-DnrI-RedD_regulator"/>
</dbReference>
<proteinExistence type="inferred from homology"/>
<dbReference type="SMART" id="SM01043">
    <property type="entry name" value="BTAD"/>
    <property type="match status" value="1"/>
</dbReference>
<dbReference type="InterPro" id="IPR036388">
    <property type="entry name" value="WH-like_DNA-bd_sf"/>
</dbReference>
<keyword evidence="4" id="KW-0804">Transcription</keyword>
<keyword evidence="8" id="KW-1185">Reference proteome</keyword>
<dbReference type="SUPFAM" id="SSF48452">
    <property type="entry name" value="TPR-like"/>
    <property type="match status" value="1"/>
</dbReference>
<dbReference type="Gene3D" id="1.25.40.10">
    <property type="entry name" value="Tetratricopeptide repeat domain"/>
    <property type="match status" value="1"/>
</dbReference>
<evidence type="ECO:0000256" key="4">
    <source>
        <dbReference type="ARBA" id="ARBA00023163"/>
    </source>
</evidence>